<accession>A0A223KMJ9</accession>
<dbReference type="KEGG" id="bcoh:BC6307_05150"/>
<dbReference type="Proteomes" id="UP000215224">
    <property type="component" value="Chromosome"/>
</dbReference>
<sequence length="465" mass="55636">MKHSTITVVDGKHPITLQVKRMVIYLQSKIIEAYNEHGEVYYCFFYKNDFLNVKKSTKLRLHSHMQKAFQNGQLYEAPHPLIDLILPTNRTLKSITFKQLFSKLETKYPPVEIARVATFFESFIPQKALLKLIQTKYYEYVRDGKMLKSYQVIRVLLNFAPKDKWVKEFANKLEYYKYATLYKQLDSRLFMKDMIFAESEWFLNMKEEENFKQLITFYEKENLKADIISTHIHAFLMEPTNEQFHMLLQSLHEIFSEQEIVMILEDINQKHSNFSPIHHFLLNFYMENNELERAIQLISSYPITFTHSQLKQLAIVMESIHLEETAVSPHNWHHILIPIYESNHQQLDKILHRYVGILLESYDLPFATQWLEPFQQLNLHLPIIAKVKKMGMLRNDPDQQSLLGEMYYQFHLTERAIECFSWEMELKENDPRPVQWLAKIYREAGQMHEYKAYQQHYMNLQNGAS</sequence>
<proteinExistence type="predicted"/>
<dbReference type="STRING" id="1314751.GCA_001591425_00702"/>
<keyword evidence="2" id="KW-1185">Reference proteome</keyword>
<protein>
    <submittedName>
        <fullName evidence="1">Uncharacterized protein</fullName>
    </submittedName>
</protein>
<dbReference type="Gene3D" id="1.25.40.10">
    <property type="entry name" value="Tetratricopeptide repeat domain"/>
    <property type="match status" value="1"/>
</dbReference>
<dbReference type="RefSeq" id="WP_066412182.1">
    <property type="nucleotide sequence ID" value="NZ_CP018866.1"/>
</dbReference>
<dbReference type="InterPro" id="IPR011990">
    <property type="entry name" value="TPR-like_helical_dom_sf"/>
</dbReference>
<dbReference type="AlphaFoldDB" id="A0A223KMJ9"/>
<organism evidence="1 2">
    <name type="scientific">Sutcliffiella cohnii</name>
    <dbReference type="NCBI Taxonomy" id="33932"/>
    <lineage>
        <taxon>Bacteria</taxon>
        <taxon>Bacillati</taxon>
        <taxon>Bacillota</taxon>
        <taxon>Bacilli</taxon>
        <taxon>Bacillales</taxon>
        <taxon>Bacillaceae</taxon>
        <taxon>Sutcliffiella</taxon>
    </lineage>
</organism>
<name>A0A223KMJ9_9BACI</name>
<dbReference type="EMBL" id="CP018866">
    <property type="protein sequence ID" value="AST90711.1"/>
    <property type="molecule type" value="Genomic_DNA"/>
</dbReference>
<evidence type="ECO:0000313" key="2">
    <source>
        <dbReference type="Proteomes" id="UP000215224"/>
    </source>
</evidence>
<gene>
    <name evidence="1" type="ORF">BC6307_05150</name>
</gene>
<reference evidence="1 2" key="1">
    <citation type="submission" date="2016-12" db="EMBL/GenBank/DDBJ databases">
        <title>The whole genome sequencing and assembly of Bacillus cohnii DSM 6307T strain.</title>
        <authorList>
            <person name="Lee Y.-J."/>
            <person name="Yi H."/>
            <person name="Bahn Y.-S."/>
            <person name="Kim J.F."/>
            <person name="Lee D.-W."/>
        </authorList>
    </citation>
    <scope>NUCLEOTIDE SEQUENCE [LARGE SCALE GENOMIC DNA]</scope>
    <source>
        <strain evidence="1 2">DSM 6307</strain>
    </source>
</reference>
<dbReference type="SUPFAM" id="SSF48452">
    <property type="entry name" value="TPR-like"/>
    <property type="match status" value="1"/>
</dbReference>
<evidence type="ECO:0000313" key="1">
    <source>
        <dbReference type="EMBL" id="AST90711.1"/>
    </source>
</evidence>